<organism evidence="3 4">
    <name type="scientific">Subtercola lobariae</name>
    <dbReference type="NCBI Taxonomy" id="1588641"/>
    <lineage>
        <taxon>Bacteria</taxon>
        <taxon>Bacillati</taxon>
        <taxon>Actinomycetota</taxon>
        <taxon>Actinomycetes</taxon>
        <taxon>Micrococcales</taxon>
        <taxon>Microbacteriaceae</taxon>
        <taxon>Subtercola</taxon>
    </lineage>
</organism>
<gene>
    <name evidence="3" type="ORF">GCM10011399_32970</name>
</gene>
<dbReference type="RefSeq" id="WP_188680226.1">
    <property type="nucleotide sequence ID" value="NZ_BMGP01000006.1"/>
</dbReference>
<evidence type="ECO:0000313" key="3">
    <source>
        <dbReference type="EMBL" id="GGF37419.1"/>
    </source>
</evidence>
<evidence type="ECO:0000313" key="4">
    <source>
        <dbReference type="Proteomes" id="UP000598775"/>
    </source>
</evidence>
<feature type="domain" description="Amidohydrolase-related" evidence="2">
    <location>
        <begin position="69"/>
        <end position="423"/>
    </location>
</feature>
<dbReference type="Gene3D" id="3.20.20.140">
    <property type="entry name" value="Metal-dependent hydrolases"/>
    <property type="match status" value="1"/>
</dbReference>
<dbReference type="SUPFAM" id="SSF51338">
    <property type="entry name" value="Composite domain of metallo-dependent hydrolases"/>
    <property type="match status" value="1"/>
</dbReference>
<name>A0A917F0X9_9MICO</name>
<dbReference type="EMBL" id="BMGP01000006">
    <property type="protein sequence ID" value="GGF37419.1"/>
    <property type="molecule type" value="Genomic_DNA"/>
</dbReference>
<dbReference type="AlphaFoldDB" id="A0A917F0X9"/>
<sequence length="466" mass="49500">MTDSEFSGDNGGTDARTLVFRHATVVSVDPAVGTVRDTDVLVVGDSIAAIGVGLAVPEGTREIDASGGILMPGMIDTHRHMYQTALRGFGADWTLTDYFYFYYINHGHHFRPQDVYAGNLLAAVESLDSGVTTTLDWSHGLRTVEYGEAAVAALQAVPGRFVFAYGNFSGSPADWATTPEFRAFARQRAEQQTDMLSFALAFDVQGDPSFPERAGFEAARELDVPVTTHSGVWGATSDAGIDLIAENGFLTDRVTHVHAGTLSPESYRKIAAAGGSVSLSAESEASAGQGYLPGFRARNYGINVSLSVDTSSWWSADMFSAMRATANADRGTEHAEAHAAGETVTSLSTRVTDLVEFATIGGAAAIGRTDLVGSITVGKKADLVLVKNDASPTLFPILNPEGHLVFQAGRGDVHTVLVNGRVVKHEGKLLLDAQLAEARSAVAETVDYLQSVIGDEAWNVSERPAR</sequence>
<dbReference type="InterPro" id="IPR011059">
    <property type="entry name" value="Metal-dep_hydrolase_composite"/>
</dbReference>
<keyword evidence="1" id="KW-0378">Hydrolase</keyword>
<evidence type="ECO:0000256" key="1">
    <source>
        <dbReference type="ARBA" id="ARBA00022801"/>
    </source>
</evidence>
<dbReference type="PANTHER" id="PTHR43794">
    <property type="entry name" value="AMINOHYDROLASE SSNA-RELATED"/>
    <property type="match status" value="1"/>
</dbReference>
<dbReference type="GO" id="GO:0016810">
    <property type="term" value="F:hydrolase activity, acting on carbon-nitrogen (but not peptide) bonds"/>
    <property type="evidence" value="ECO:0007669"/>
    <property type="project" value="InterPro"/>
</dbReference>
<dbReference type="Pfam" id="PF01979">
    <property type="entry name" value="Amidohydro_1"/>
    <property type="match status" value="1"/>
</dbReference>
<evidence type="ECO:0000259" key="2">
    <source>
        <dbReference type="Pfam" id="PF01979"/>
    </source>
</evidence>
<protein>
    <submittedName>
        <fullName evidence="3">Amidohydrolase</fullName>
    </submittedName>
</protein>
<dbReference type="InterPro" id="IPR006680">
    <property type="entry name" value="Amidohydro-rel"/>
</dbReference>
<accession>A0A917F0X9</accession>
<dbReference type="Gene3D" id="2.30.40.10">
    <property type="entry name" value="Urease, subunit C, domain 1"/>
    <property type="match status" value="1"/>
</dbReference>
<dbReference type="Proteomes" id="UP000598775">
    <property type="component" value="Unassembled WGS sequence"/>
</dbReference>
<dbReference type="InterPro" id="IPR050287">
    <property type="entry name" value="MTA/SAH_deaminase"/>
</dbReference>
<reference evidence="3 4" key="1">
    <citation type="journal article" date="2014" name="Int. J. Syst. Evol. Microbiol.">
        <title>Complete genome sequence of Corynebacterium casei LMG S-19264T (=DSM 44701T), isolated from a smear-ripened cheese.</title>
        <authorList>
            <consortium name="US DOE Joint Genome Institute (JGI-PGF)"/>
            <person name="Walter F."/>
            <person name="Albersmeier A."/>
            <person name="Kalinowski J."/>
            <person name="Ruckert C."/>
        </authorList>
    </citation>
    <scope>NUCLEOTIDE SEQUENCE [LARGE SCALE GENOMIC DNA]</scope>
    <source>
        <strain evidence="3 4">CGMCC 1.12976</strain>
    </source>
</reference>
<comment type="caution">
    <text evidence="3">The sequence shown here is derived from an EMBL/GenBank/DDBJ whole genome shotgun (WGS) entry which is preliminary data.</text>
</comment>
<keyword evidence="4" id="KW-1185">Reference proteome</keyword>
<dbReference type="InterPro" id="IPR032466">
    <property type="entry name" value="Metal_Hydrolase"/>
</dbReference>
<dbReference type="SUPFAM" id="SSF51556">
    <property type="entry name" value="Metallo-dependent hydrolases"/>
    <property type="match status" value="1"/>
</dbReference>
<proteinExistence type="predicted"/>
<dbReference type="PANTHER" id="PTHR43794:SF11">
    <property type="entry name" value="AMIDOHYDROLASE-RELATED DOMAIN-CONTAINING PROTEIN"/>
    <property type="match status" value="1"/>
</dbReference>